<dbReference type="InterPro" id="IPR004160">
    <property type="entry name" value="Transl_elong_EFTu/EF1A_C"/>
</dbReference>
<accession>A0A8E0VHR5</accession>
<evidence type="ECO:0000313" key="8">
    <source>
        <dbReference type="Proteomes" id="UP000728185"/>
    </source>
</evidence>
<evidence type="ECO:0000256" key="4">
    <source>
        <dbReference type="ARBA" id="ARBA00023128"/>
    </source>
</evidence>
<dbReference type="AlphaFoldDB" id="A0A8E0VHR5"/>
<evidence type="ECO:0000256" key="3">
    <source>
        <dbReference type="ARBA" id="ARBA00022917"/>
    </source>
</evidence>
<dbReference type="GO" id="GO:0005739">
    <property type="term" value="C:mitochondrion"/>
    <property type="evidence" value="ECO:0007669"/>
    <property type="project" value="TreeGrafter"/>
</dbReference>
<dbReference type="GO" id="GO:0003746">
    <property type="term" value="F:translation elongation factor activity"/>
    <property type="evidence" value="ECO:0007669"/>
    <property type="project" value="UniProtKB-KW"/>
</dbReference>
<dbReference type="GO" id="GO:0070125">
    <property type="term" value="P:mitochondrial translational elongation"/>
    <property type="evidence" value="ECO:0007669"/>
    <property type="project" value="TreeGrafter"/>
</dbReference>
<dbReference type="PANTHER" id="PTHR43721:SF36">
    <property type="entry name" value="ELONGATION FACTOR TU, MITOCHONDRIAL"/>
    <property type="match status" value="1"/>
</dbReference>
<organism evidence="7 8">
    <name type="scientific">Fasciolopsis buskii</name>
    <dbReference type="NCBI Taxonomy" id="27845"/>
    <lineage>
        <taxon>Eukaryota</taxon>
        <taxon>Metazoa</taxon>
        <taxon>Spiralia</taxon>
        <taxon>Lophotrochozoa</taxon>
        <taxon>Platyhelminthes</taxon>
        <taxon>Trematoda</taxon>
        <taxon>Digenea</taxon>
        <taxon>Plagiorchiida</taxon>
        <taxon>Echinostomata</taxon>
        <taxon>Echinostomatoidea</taxon>
        <taxon>Fasciolidae</taxon>
        <taxon>Fasciolopsis</taxon>
    </lineage>
</organism>
<evidence type="ECO:0000256" key="2">
    <source>
        <dbReference type="ARBA" id="ARBA00022768"/>
    </source>
</evidence>
<evidence type="ECO:0000256" key="1">
    <source>
        <dbReference type="ARBA" id="ARBA00022741"/>
    </source>
</evidence>
<keyword evidence="5" id="KW-0342">GTP-binding</keyword>
<dbReference type="SUPFAM" id="SSF50465">
    <property type="entry name" value="EF-Tu/eEF-1alpha/eIF2-gamma C-terminal domain"/>
    <property type="match status" value="1"/>
</dbReference>
<dbReference type="InterPro" id="IPR050055">
    <property type="entry name" value="EF-Tu_GTPase"/>
</dbReference>
<dbReference type="Proteomes" id="UP000728185">
    <property type="component" value="Unassembled WGS sequence"/>
</dbReference>
<dbReference type="OrthoDB" id="2067at2759"/>
<evidence type="ECO:0000259" key="6">
    <source>
        <dbReference type="Pfam" id="PF03143"/>
    </source>
</evidence>
<dbReference type="EMBL" id="LUCM01009715">
    <property type="protein sequence ID" value="KAA0186500.1"/>
    <property type="molecule type" value="Genomic_DNA"/>
</dbReference>
<protein>
    <submittedName>
        <fullName evidence="7">Elongation factor Tu</fullName>
    </submittedName>
</protein>
<dbReference type="Gene3D" id="2.40.30.10">
    <property type="entry name" value="Translation factors"/>
    <property type="match status" value="1"/>
</dbReference>
<comment type="caution">
    <text evidence="7">The sequence shown here is derived from an EMBL/GenBank/DDBJ whole genome shotgun (WGS) entry which is preliminary data.</text>
</comment>
<keyword evidence="8" id="KW-1185">Reference proteome</keyword>
<dbReference type="InterPro" id="IPR009001">
    <property type="entry name" value="Transl_elong_EF1A/Init_IF2_C"/>
</dbReference>
<dbReference type="GO" id="GO:0005525">
    <property type="term" value="F:GTP binding"/>
    <property type="evidence" value="ECO:0007669"/>
    <property type="project" value="UniProtKB-KW"/>
</dbReference>
<keyword evidence="3" id="KW-0648">Protein biosynthesis</keyword>
<dbReference type="Pfam" id="PF03143">
    <property type="entry name" value="GTP_EFTU_D3"/>
    <property type="match status" value="1"/>
</dbReference>
<sequence length="92" mass="10378">MLSKKEGGRAKPFLNKFQLQVFSKSWDCPAFIILSENKEMVMPGEDTTITLDFQKKMVLEPGQRFTMRSTGSTIGYGVVSKLLPLSNSENWS</sequence>
<name>A0A8E0VHR5_9TREM</name>
<dbReference type="PANTHER" id="PTHR43721">
    <property type="entry name" value="ELONGATION FACTOR TU-RELATED"/>
    <property type="match status" value="1"/>
</dbReference>
<keyword evidence="4" id="KW-0496">Mitochondrion</keyword>
<gene>
    <name evidence="7" type="ORF">FBUS_09334</name>
</gene>
<proteinExistence type="predicted"/>
<evidence type="ECO:0000313" key="7">
    <source>
        <dbReference type="EMBL" id="KAA0186500.1"/>
    </source>
</evidence>
<keyword evidence="2 7" id="KW-0251">Elongation factor</keyword>
<keyword evidence="1" id="KW-0547">Nucleotide-binding</keyword>
<reference evidence="7" key="1">
    <citation type="submission" date="2019-05" db="EMBL/GenBank/DDBJ databases">
        <title>Annotation for the trematode Fasciolopsis buski.</title>
        <authorList>
            <person name="Choi Y.-J."/>
        </authorList>
    </citation>
    <scope>NUCLEOTIDE SEQUENCE</scope>
    <source>
        <strain evidence="7">HT</strain>
        <tissue evidence="7">Whole worm</tissue>
    </source>
</reference>
<feature type="domain" description="Translation elongation factor EFTu/EF1A C-terminal" evidence="6">
    <location>
        <begin position="2"/>
        <end position="82"/>
    </location>
</feature>
<dbReference type="CDD" id="cd03706">
    <property type="entry name" value="mtEFTU_III"/>
    <property type="match status" value="1"/>
</dbReference>
<evidence type="ECO:0000256" key="5">
    <source>
        <dbReference type="ARBA" id="ARBA00023134"/>
    </source>
</evidence>